<evidence type="ECO:0000313" key="8">
    <source>
        <dbReference type="EMBL" id="KML56851.1"/>
    </source>
</evidence>
<dbReference type="RefSeq" id="WP_048246536.1">
    <property type="nucleotide sequence ID" value="NZ_LDWR01000025.1"/>
</dbReference>
<evidence type="ECO:0000256" key="1">
    <source>
        <dbReference type="ARBA" id="ARBA00006249"/>
    </source>
</evidence>
<proteinExistence type="inferred from homology"/>
<name>A0A0J5WX39_BURCE</name>
<dbReference type="Pfam" id="PF07519">
    <property type="entry name" value="Tannase"/>
    <property type="match status" value="1"/>
</dbReference>
<protein>
    <submittedName>
        <fullName evidence="8">Feruloyl esterase</fullName>
    </submittedName>
</protein>
<keyword evidence="2" id="KW-0719">Serine esterase</keyword>
<evidence type="ECO:0000256" key="3">
    <source>
        <dbReference type="ARBA" id="ARBA00022723"/>
    </source>
</evidence>
<dbReference type="InterPro" id="IPR011118">
    <property type="entry name" value="Tannase/feruloyl_esterase"/>
</dbReference>
<evidence type="ECO:0000256" key="5">
    <source>
        <dbReference type="ARBA" id="ARBA00022801"/>
    </source>
</evidence>
<comment type="similarity">
    <text evidence="1">Belongs to the tannase family.</text>
</comment>
<keyword evidence="6" id="KW-0106">Calcium</keyword>
<gene>
    <name evidence="8" type="ORF">VL15_15625</name>
</gene>
<keyword evidence="7" id="KW-1015">Disulfide bond</keyword>
<evidence type="ECO:0000256" key="2">
    <source>
        <dbReference type="ARBA" id="ARBA00022487"/>
    </source>
</evidence>
<keyword evidence="3" id="KW-0479">Metal-binding</keyword>
<keyword evidence="5" id="KW-0378">Hydrolase</keyword>
<reference evidence="8 9" key="1">
    <citation type="submission" date="2015-05" db="EMBL/GenBank/DDBJ databases">
        <title>Draft genome of Burkholderia cepacia LK29.</title>
        <authorList>
            <person name="Chan X.Y."/>
        </authorList>
    </citation>
    <scope>NUCLEOTIDE SEQUENCE [LARGE SCALE GENOMIC DNA]</scope>
    <source>
        <strain evidence="8 9">LK29</strain>
    </source>
</reference>
<dbReference type="SUPFAM" id="SSF53474">
    <property type="entry name" value="alpha/beta-Hydrolases"/>
    <property type="match status" value="1"/>
</dbReference>
<dbReference type="PROSITE" id="PS51257">
    <property type="entry name" value="PROKAR_LIPOPROTEIN"/>
    <property type="match status" value="1"/>
</dbReference>
<evidence type="ECO:0000256" key="7">
    <source>
        <dbReference type="ARBA" id="ARBA00023157"/>
    </source>
</evidence>
<organism evidence="8 9">
    <name type="scientific">Burkholderia cepacia</name>
    <name type="common">Pseudomonas cepacia</name>
    <dbReference type="NCBI Taxonomy" id="292"/>
    <lineage>
        <taxon>Bacteria</taxon>
        <taxon>Pseudomonadati</taxon>
        <taxon>Pseudomonadota</taxon>
        <taxon>Betaproteobacteria</taxon>
        <taxon>Burkholderiales</taxon>
        <taxon>Burkholderiaceae</taxon>
        <taxon>Burkholderia</taxon>
        <taxon>Burkholderia cepacia complex</taxon>
    </lineage>
</organism>
<sequence length="618" mass="62889">MKSTIGGNDGRSGWRLGVVAVASALGSLALSGCNDHDVAASGGGATSVALACNDTMKARFAPDANTTVIAVKAFKAGDPLVLAASAATSATPVAGSDLCLVKLNVGPGNAGPAGAPSTSAGIGMEIWLPTPSNWNHRIHNLGGGGWQGGAYDDPTQIASAGGVPGAATIAAAEGAVVGTTDTGHAVTNGSFAMNPDGTINTTLWGDFAQRSLHELALKTKALVAAYYATPQKYAYWDGCSTGGRQGYNEVQNNPSDYDGYLNGAPAFNWSKFITNELYPQVVAQNDLGGVTLTDAQQTLLSGAAVSACDSVGGQHLGYLMDPAQCRYDPTQDANVLCAGVKIGAVTGTNATAACVTAAQATSMNKTWYGMTRDGSVPSPAADIGTATSLASDQLWFGLMRGTLTGALAGSSPFSISTDLVALELQDPTIAGSSFANATGNGANKWKGLSYAGLANAYDQGIALQPSFGNINTDNPDLSGLVKTGAKVLHYHGLADPLITPSGSINYYERVASRMGGIPAVQQFDRLFLVPGMGHCSGYGGVNGTAGPAQTANTVPLPNADRQDLYAKLVDWVEHGSAPTSITLTSADGSASQPVCMYPTKATYNGSGSIKDAANYSCR</sequence>
<dbReference type="GO" id="GO:0046872">
    <property type="term" value="F:metal ion binding"/>
    <property type="evidence" value="ECO:0007669"/>
    <property type="project" value="UniProtKB-KW"/>
</dbReference>
<evidence type="ECO:0000313" key="9">
    <source>
        <dbReference type="Proteomes" id="UP000036338"/>
    </source>
</evidence>
<dbReference type="InterPro" id="IPR029058">
    <property type="entry name" value="AB_hydrolase_fold"/>
</dbReference>
<accession>A0A0J5WX39</accession>
<dbReference type="AlphaFoldDB" id="A0A0J5WX39"/>
<keyword evidence="4" id="KW-0732">Signal</keyword>
<dbReference type="PANTHER" id="PTHR33938">
    <property type="entry name" value="FERULOYL ESTERASE B-RELATED"/>
    <property type="match status" value="1"/>
</dbReference>
<dbReference type="EMBL" id="LDWR01000025">
    <property type="protein sequence ID" value="KML56851.1"/>
    <property type="molecule type" value="Genomic_DNA"/>
</dbReference>
<evidence type="ECO:0000256" key="6">
    <source>
        <dbReference type="ARBA" id="ARBA00022837"/>
    </source>
</evidence>
<dbReference type="PANTHER" id="PTHR33938:SF8">
    <property type="entry name" value="CARBOXYLIC ESTER HYDROLASE"/>
    <property type="match status" value="1"/>
</dbReference>
<dbReference type="PATRIC" id="fig|292.27.peg.3078"/>
<dbReference type="Proteomes" id="UP000036338">
    <property type="component" value="Unassembled WGS sequence"/>
</dbReference>
<dbReference type="GO" id="GO:0052689">
    <property type="term" value="F:carboxylic ester hydrolase activity"/>
    <property type="evidence" value="ECO:0007669"/>
    <property type="project" value="UniProtKB-KW"/>
</dbReference>
<comment type="caution">
    <text evidence="8">The sequence shown here is derived from an EMBL/GenBank/DDBJ whole genome shotgun (WGS) entry which is preliminary data.</text>
</comment>
<evidence type="ECO:0000256" key="4">
    <source>
        <dbReference type="ARBA" id="ARBA00022729"/>
    </source>
</evidence>